<evidence type="ECO:0008006" key="4">
    <source>
        <dbReference type="Google" id="ProtNLM"/>
    </source>
</evidence>
<dbReference type="Proteomes" id="UP000184211">
    <property type="component" value="Unassembled WGS sequence"/>
</dbReference>
<keyword evidence="3" id="KW-1185">Reference proteome</keyword>
<evidence type="ECO:0000313" key="3">
    <source>
        <dbReference type="Proteomes" id="UP000184211"/>
    </source>
</evidence>
<organism evidence="2 3">
    <name type="scientific">Cognatishimia maritima</name>
    <dbReference type="NCBI Taxonomy" id="870908"/>
    <lineage>
        <taxon>Bacteria</taxon>
        <taxon>Pseudomonadati</taxon>
        <taxon>Pseudomonadota</taxon>
        <taxon>Alphaproteobacteria</taxon>
        <taxon>Rhodobacterales</taxon>
        <taxon>Paracoccaceae</taxon>
        <taxon>Cognatishimia</taxon>
    </lineage>
</organism>
<dbReference type="OrthoDB" id="7210452at2"/>
<gene>
    <name evidence="2" type="ORF">SAMN04488044_0113</name>
</gene>
<sequence length="457" mass="51517">MVGIESRPQALLVLGMHRSGTSAVTGLTGILGAQMPAHQIGAGAQNAKGFFEAKAIARLNDRLLGLRERTWDSWSPMTAVTAAEAPELVDEALELLESEFGDAPLIALKDPRICRLVPFWIEVLERWGRHVTFLLPIRHPVEVAQSLQSRNGLDLQTGILIWINYVLEAEAFSRDKTRLFANYAQLLETPFETIGKIRSLLPEAQLKSDSDVRKAVADFLDPSLRHQKETTGQPLPALVKTIYAIFQNWALSGENTEDYATLDRIRERVRRLITTVDDSSVALQSLSFLQGGTTAEQPASRSEVNMTKSELVQGLEALRATNAALHVEIDALQAEMRLRDTEMRLMAQGVTQRDHELATLGKLLIQCEAKLETNHHTYQRMYQKRHTLDKVVQSLKTENDRTRSKHIELQDQYNLLNRENTELHALVARVENERHAIASSTFWRASAPLRKILNIFR</sequence>
<dbReference type="InterPro" id="IPR014556">
    <property type="entry name" value="UCP029407"/>
</dbReference>
<dbReference type="SUPFAM" id="SSF52540">
    <property type="entry name" value="P-loop containing nucleoside triphosphate hydrolases"/>
    <property type="match status" value="1"/>
</dbReference>
<accession>A0A1M5WFH8</accession>
<proteinExistence type="predicted"/>
<name>A0A1M5WFH8_9RHOB</name>
<dbReference type="AlphaFoldDB" id="A0A1M5WFH8"/>
<dbReference type="STRING" id="870908.SAMN04488044_0113"/>
<feature type="coiled-coil region" evidence="1">
    <location>
        <begin position="392"/>
        <end position="433"/>
    </location>
</feature>
<keyword evidence="1" id="KW-0175">Coiled coil</keyword>
<protein>
    <recommendedName>
        <fullName evidence="4">Sulfotransferase family protein</fullName>
    </recommendedName>
</protein>
<evidence type="ECO:0000256" key="1">
    <source>
        <dbReference type="SAM" id="Coils"/>
    </source>
</evidence>
<dbReference type="InterPro" id="IPR027417">
    <property type="entry name" value="P-loop_NTPase"/>
</dbReference>
<evidence type="ECO:0000313" key="2">
    <source>
        <dbReference type="EMBL" id="SHH86309.1"/>
    </source>
</evidence>
<reference evidence="3" key="1">
    <citation type="submission" date="2016-11" db="EMBL/GenBank/DDBJ databases">
        <authorList>
            <person name="Varghese N."/>
            <person name="Submissions S."/>
        </authorList>
    </citation>
    <scope>NUCLEOTIDE SEQUENCE [LARGE SCALE GENOMIC DNA]</scope>
    <source>
        <strain evidence="3">DSM 28223</strain>
    </source>
</reference>
<dbReference type="EMBL" id="FQWM01000011">
    <property type="protein sequence ID" value="SHH86309.1"/>
    <property type="molecule type" value="Genomic_DNA"/>
</dbReference>
<dbReference type="RefSeq" id="WP_072794301.1">
    <property type="nucleotide sequence ID" value="NZ_FQWM01000011.1"/>
</dbReference>
<dbReference type="PIRSF" id="PIRSF029407">
    <property type="entry name" value="UCP029407"/>
    <property type="match status" value="1"/>
</dbReference>
<dbReference type="Gene3D" id="3.40.50.300">
    <property type="entry name" value="P-loop containing nucleotide triphosphate hydrolases"/>
    <property type="match status" value="1"/>
</dbReference>